<evidence type="ECO:0008006" key="2">
    <source>
        <dbReference type="Google" id="ProtNLM"/>
    </source>
</evidence>
<proteinExistence type="predicted"/>
<evidence type="ECO:0000313" key="1">
    <source>
        <dbReference type="EMBL" id="GAJ00843.1"/>
    </source>
</evidence>
<organism evidence="1">
    <name type="scientific">marine sediment metagenome</name>
    <dbReference type="NCBI Taxonomy" id="412755"/>
    <lineage>
        <taxon>unclassified sequences</taxon>
        <taxon>metagenomes</taxon>
        <taxon>ecological metagenomes</taxon>
    </lineage>
</organism>
<dbReference type="InterPro" id="IPR029063">
    <property type="entry name" value="SAM-dependent_MTases_sf"/>
</dbReference>
<protein>
    <recommendedName>
        <fullName evidence="2">DNA methylase N-4/N-6 domain-containing protein</fullName>
    </recommendedName>
</protein>
<dbReference type="AlphaFoldDB" id="X1T663"/>
<gene>
    <name evidence="1" type="ORF">S12H4_29910</name>
</gene>
<comment type="caution">
    <text evidence="1">The sequence shown here is derived from an EMBL/GenBank/DDBJ whole genome shotgun (WGS) entry which is preliminary data.</text>
</comment>
<dbReference type="Gene3D" id="3.40.50.150">
    <property type="entry name" value="Vaccinia Virus protein VP39"/>
    <property type="match status" value="1"/>
</dbReference>
<reference evidence="1" key="1">
    <citation type="journal article" date="2014" name="Front. Microbiol.">
        <title>High frequency of phylogenetically diverse reductive dehalogenase-homologous genes in deep subseafloor sedimentary metagenomes.</title>
        <authorList>
            <person name="Kawai M."/>
            <person name="Futagami T."/>
            <person name="Toyoda A."/>
            <person name="Takaki Y."/>
            <person name="Nishi S."/>
            <person name="Hori S."/>
            <person name="Arai W."/>
            <person name="Tsubouchi T."/>
            <person name="Morono Y."/>
            <person name="Uchiyama I."/>
            <person name="Ito T."/>
            <person name="Fujiyama A."/>
            <person name="Inagaki F."/>
            <person name="Takami H."/>
        </authorList>
    </citation>
    <scope>NUCLEOTIDE SEQUENCE</scope>
    <source>
        <strain evidence="1">Expedition CK06-06</strain>
    </source>
</reference>
<feature type="non-terminal residue" evidence="1">
    <location>
        <position position="1"/>
    </location>
</feature>
<name>X1T663_9ZZZZ</name>
<dbReference type="SUPFAM" id="SSF53335">
    <property type="entry name" value="S-adenosyl-L-methionine-dependent methyltransferases"/>
    <property type="match status" value="1"/>
</dbReference>
<accession>X1T663</accession>
<dbReference type="EMBL" id="BARW01017292">
    <property type="protein sequence ID" value="GAJ00843.1"/>
    <property type="molecule type" value="Genomic_DNA"/>
</dbReference>
<sequence>KRLRRKWIGIEINPEYADIARARIDIKGPLDNYLEAEK</sequence>